<keyword evidence="5" id="KW-0067">ATP-binding</keyword>
<feature type="domain" description="BESS" evidence="10">
    <location>
        <begin position="168"/>
        <end position="207"/>
    </location>
</feature>
<dbReference type="PROSITE" id="PS51029">
    <property type="entry name" value="MADF"/>
    <property type="match status" value="1"/>
</dbReference>
<evidence type="ECO:0000259" key="9">
    <source>
        <dbReference type="PROSITE" id="PS51029"/>
    </source>
</evidence>
<evidence type="ECO:0000256" key="1">
    <source>
        <dbReference type="ARBA" id="ARBA00012023"/>
    </source>
</evidence>
<feature type="compositionally biased region" description="Acidic residues" evidence="8">
    <location>
        <begin position="117"/>
        <end position="127"/>
    </location>
</feature>
<evidence type="ECO:0000256" key="8">
    <source>
        <dbReference type="SAM" id="MobiDB-lite"/>
    </source>
</evidence>
<evidence type="ECO:0000313" key="11">
    <source>
        <dbReference type="Proteomes" id="UP000887565"/>
    </source>
</evidence>
<dbReference type="EC" id="2.7.1.158" evidence="1"/>
<dbReference type="GO" id="GO:0005524">
    <property type="term" value="F:ATP binding"/>
    <property type="evidence" value="ECO:0007669"/>
    <property type="project" value="UniProtKB-KW"/>
</dbReference>
<evidence type="ECO:0000256" key="6">
    <source>
        <dbReference type="ARBA" id="ARBA00029574"/>
    </source>
</evidence>
<dbReference type="InterPro" id="IPR006578">
    <property type="entry name" value="MADF-dom"/>
</dbReference>
<dbReference type="WBParaSite" id="nRc.2.0.1.t10844-RA">
    <property type="protein sequence ID" value="nRc.2.0.1.t10844-RA"/>
    <property type="gene ID" value="nRc.2.0.1.g10844"/>
</dbReference>
<protein>
    <recommendedName>
        <fullName evidence="1">inositol-pentakisphosphate 2-kinase</fullName>
        <ecNumber evidence="1">2.7.1.158</ecNumber>
    </recommendedName>
    <alternativeName>
        <fullName evidence="6">Ins(1,3,4,5,6)P5 2-kinase</fullName>
    </alternativeName>
</protein>
<keyword evidence="7" id="KW-0539">Nucleus</keyword>
<dbReference type="PANTHER" id="PTHR14456">
    <property type="entry name" value="INOSITOL POLYPHOSPHATE KINASE 1"/>
    <property type="match status" value="1"/>
</dbReference>
<dbReference type="InterPro" id="IPR009286">
    <property type="entry name" value="Ins_P5_2-kin"/>
</dbReference>
<dbReference type="SMART" id="SM00595">
    <property type="entry name" value="MADF"/>
    <property type="match status" value="1"/>
</dbReference>
<proteinExistence type="predicted"/>
<dbReference type="GO" id="GO:0035299">
    <property type="term" value="F:inositol-1,3,4,5,6-pentakisphosphate 2-kinase activity"/>
    <property type="evidence" value="ECO:0007669"/>
    <property type="project" value="UniProtKB-EC"/>
</dbReference>
<dbReference type="Pfam" id="PF06090">
    <property type="entry name" value="Ins_P5_2-kin"/>
    <property type="match status" value="1"/>
</dbReference>
<reference evidence="12" key="1">
    <citation type="submission" date="2022-11" db="UniProtKB">
        <authorList>
            <consortium name="WormBaseParasite"/>
        </authorList>
    </citation>
    <scope>IDENTIFICATION</scope>
</reference>
<evidence type="ECO:0000256" key="4">
    <source>
        <dbReference type="ARBA" id="ARBA00022777"/>
    </source>
</evidence>
<dbReference type="PROSITE" id="PS51031">
    <property type="entry name" value="BESS"/>
    <property type="match status" value="1"/>
</dbReference>
<keyword evidence="3" id="KW-0547">Nucleotide-binding</keyword>
<dbReference type="InterPro" id="IPR004210">
    <property type="entry name" value="BESS_motif"/>
</dbReference>
<dbReference type="PANTHER" id="PTHR14456:SF2">
    <property type="entry name" value="INOSITOL-PENTAKISPHOSPHATE 2-KINASE"/>
    <property type="match status" value="1"/>
</dbReference>
<evidence type="ECO:0000256" key="7">
    <source>
        <dbReference type="PROSITE-ProRule" id="PRU00371"/>
    </source>
</evidence>
<accession>A0A915I9J0</accession>
<dbReference type="GO" id="GO:0003677">
    <property type="term" value="F:DNA binding"/>
    <property type="evidence" value="ECO:0007669"/>
    <property type="project" value="InterPro"/>
</dbReference>
<evidence type="ECO:0000256" key="5">
    <source>
        <dbReference type="ARBA" id="ARBA00022840"/>
    </source>
</evidence>
<sequence>MDENQIIETIIKEVHERDYLWSRTAKGRKDVIKCRNAWNSIGQKVQLDGEKVKAKWKGLRDQYVRINKKLLNCGGKMIESRWPWYSDLSFLGNGQEKRETISTLAIQTVDPRSSDTDVQDVDSDYADGESVKWETPSSVKKDNRKRPAQSDPSERVIIHYLQKTEEPEDEDTAFGKTIGLSVAKLPPHIKRRAKLALFQVINNAEEEHEKEIENSRIPVTNYETTTYQQAPSATIRMQQKTKSIRNLRFLGAGASSLVFSFINELNDYRIFRIYRPNIDSKMSDSELYATALFYIEKVLSSFLPSNLLPECQIMEVPVENFALSEYEKFWDKIQNGTLFGIEMPNFTHFSRLNSEIRPTLTFALEIKPKHGFIYYNDPNFSPYCSNCLLQMHKCSEIGDRKFNKMYDYCPLDLFSKEKWRVSRALRFLLQNPHHNLKFYIDGEIAFDKEFRGDFYKYFSKKANFKLDSVVDFVCSILTGRNSPLDRLLTVQKLCDYDPWQVKELVEKLRNTDNIFKVDDPYQLFVDESRISDQPEDISRLKEWCLTIFFETREYPGSQNAIVSATAKDASIMITFFVANIQNLEYLLETGGDFSYTLPLDEKEEDFLFGSAKIIDLDGKSPLKLVQYAERLNAAAAFLKLNPDICINRKPCFMKSE</sequence>
<comment type="subcellular location">
    <subcellularLocation>
        <location evidence="7">Nucleus</location>
    </subcellularLocation>
</comment>
<evidence type="ECO:0000313" key="12">
    <source>
        <dbReference type="WBParaSite" id="nRc.2.0.1.t10844-RA"/>
    </source>
</evidence>
<name>A0A915I9J0_ROMCU</name>
<evidence type="ECO:0000259" key="10">
    <source>
        <dbReference type="PROSITE" id="PS51031"/>
    </source>
</evidence>
<dbReference type="Proteomes" id="UP000887565">
    <property type="component" value="Unplaced"/>
</dbReference>
<evidence type="ECO:0000256" key="3">
    <source>
        <dbReference type="ARBA" id="ARBA00022741"/>
    </source>
</evidence>
<evidence type="ECO:0000256" key="2">
    <source>
        <dbReference type="ARBA" id="ARBA00022679"/>
    </source>
</evidence>
<dbReference type="AlphaFoldDB" id="A0A915I9J0"/>
<feature type="domain" description="MADF" evidence="9">
    <location>
        <begin position="9"/>
        <end position="96"/>
    </location>
</feature>
<organism evidence="11 12">
    <name type="scientific">Romanomermis culicivorax</name>
    <name type="common">Nematode worm</name>
    <dbReference type="NCBI Taxonomy" id="13658"/>
    <lineage>
        <taxon>Eukaryota</taxon>
        <taxon>Metazoa</taxon>
        <taxon>Ecdysozoa</taxon>
        <taxon>Nematoda</taxon>
        <taxon>Enoplea</taxon>
        <taxon>Dorylaimia</taxon>
        <taxon>Mermithida</taxon>
        <taxon>Mermithoidea</taxon>
        <taxon>Mermithidae</taxon>
        <taxon>Romanomermis</taxon>
    </lineage>
</organism>
<feature type="region of interest" description="Disordered" evidence="8">
    <location>
        <begin position="112"/>
        <end position="153"/>
    </location>
</feature>
<dbReference type="GO" id="GO:0032958">
    <property type="term" value="P:inositol phosphate biosynthetic process"/>
    <property type="evidence" value="ECO:0007669"/>
    <property type="project" value="TreeGrafter"/>
</dbReference>
<keyword evidence="11" id="KW-1185">Reference proteome</keyword>
<dbReference type="Pfam" id="PF10545">
    <property type="entry name" value="MADF_DNA_bdg"/>
    <property type="match status" value="1"/>
</dbReference>
<dbReference type="GO" id="GO:0005634">
    <property type="term" value="C:nucleus"/>
    <property type="evidence" value="ECO:0007669"/>
    <property type="project" value="UniProtKB-SubCell"/>
</dbReference>
<keyword evidence="4" id="KW-0418">Kinase</keyword>
<keyword evidence="2" id="KW-0808">Transferase</keyword>